<dbReference type="AlphaFoldDB" id="A0AAR5Q0Q8"/>
<dbReference type="EnsemblMetazoa" id="XM_019911271.1">
    <property type="protein sequence ID" value="XP_019766830.1"/>
    <property type="gene ID" value="LOC109542166"/>
</dbReference>
<evidence type="ECO:0000256" key="11">
    <source>
        <dbReference type="ARBA" id="ARBA00023329"/>
    </source>
</evidence>
<reference evidence="18" key="1">
    <citation type="journal article" date="2013" name="Genome Biol.">
        <title>Draft genome of the mountain pine beetle, Dendroctonus ponderosae Hopkins, a major forest pest.</title>
        <authorList>
            <person name="Keeling C.I."/>
            <person name="Yuen M.M."/>
            <person name="Liao N.Y."/>
            <person name="Docking T.R."/>
            <person name="Chan S.K."/>
            <person name="Taylor G.A."/>
            <person name="Palmquist D.L."/>
            <person name="Jackman S.D."/>
            <person name="Nguyen A."/>
            <person name="Li M."/>
            <person name="Henderson H."/>
            <person name="Janes J.K."/>
            <person name="Zhao Y."/>
            <person name="Pandoh P."/>
            <person name="Moore R."/>
            <person name="Sperling F.A."/>
            <person name="Huber D.P."/>
            <person name="Birol I."/>
            <person name="Jones S.J."/>
            <person name="Bohlmann J."/>
        </authorList>
    </citation>
    <scope>NUCLEOTIDE SEQUENCE</scope>
</reference>
<dbReference type="GO" id="GO:0000139">
    <property type="term" value="C:Golgi membrane"/>
    <property type="evidence" value="ECO:0007669"/>
    <property type="project" value="UniProtKB-SubCell"/>
</dbReference>
<dbReference type="GO" id="GO:0006886">
    <property type="term" value="P:intracellular protein transport"/>
    <property type="evidence" value="ECO:0007669"/>
    <property type="project" value="InterPro"/>
</dbReference>
<dbReference type="InterPro" id="IPR037067">
    <property type="entry name" value="Coatomer_gsu_app_sf"/>
</dbReference>
<dbReference type="PIRSF" id="PIRSF037093">
    <property type="entry name" value="Coatomer_gamma_subunit"/>
    <property type="match status" value="1"/>
</dbReference>
<dbReference type="GO" id="GO:0005198">
    <property type="term" value="F:structural molecule activity"/>
    <property type="evidence" value="ECO:0007669"/>
    <property type="project" value="InterPro"/>
</dbReference>
<dbReference type="InterPro" id="IPR016024">
    <property type="entry name" value="ARM-type_fold"/>
</dbReference>
<evidence type="ECO:0000256" key="13">
    <source>
        <dbReference type="PIRNR" id="PIRNR037093"/>
    </source>
</evidence>
<dbReference type="Pfam" id="PF16381">
    <property type="entry name" value="Coatomer_g_Cpla"/>
    <property type="match status" value="1"/>
</dbReference>
<dbReference type="Gene3D" id="3.30.310.10">
    <property type="entry name" value="TATA-Binding Protein"/>
    <property type="match status" value="1"/>
</dbReference>
<evidence type="ECO:0000256" key="5">
    <source>
        <dbReference type="ARBA" id="ARBA00022490"/>
    </source>
</evidence>
<evidence type="ECO:0000313" key="17">
    <source>
        <dbReference type="EnsemblMetazoa" id="XP_019766830.1"/>
    </source>
</evidence>
<dbReference type="InterPro" id="IPR012295">
    <property type="entry name" value="TBP_dom_sf"/>
</dbReference>
<dbReference type="FunFam" id="2.60.40.1480:FF:000001">
    <property type="entry name" value="Coatomer subunit gamma"/>
    <property type="match status" value="1"/>
</dbReference>
<dbReference type="PANTHER" id="PTHR10261:SF0">
    <property type="entry name" value="COATOMER SUBUNIT GAMMA-2"/>
    <property type="match status" value="1"/>
</dbReference>
<evidence type="ECO:0000256" key="1">
    <source>
        <dbReference type="ARBA" id="ARBA00004255"/>
    </source>
</evidence>
<dbReference type="GO" id="GO:0005783">
    <property type="term" value="C:endoplasmic reticulum"/>
    <property type="evidence" value="ECO:0007669"/>
    <property type="project" value="TreeGrafter"/>
</dbReference>
<keyword evidence="18" id="KW-1185">Reference proteome</keyword>
<evidence type="ECO:0000259" key="16">
    <source>
        <dbReference type="Pfam" id="PF16381"/>
    </source>
</evidence>
<dbReference type="Pfam" id="PF01602">
    <property type="entry name" value="Adaptin_N"/>
    <property type="match status" value="1"/>
</dbReference>
<evidence type="ECO:0000256" key="3">
    <source>
        <dbReference type="ARBA" id="ARBA00011775"/>
    </source>
</evidence>
<dbReference type="InterPro" id="IPR032154">
    <property type="entry name" value="Coatomer_g_Cpla"/>
</dbReference>
<dbReference type="SUPFAM" id="SSF55711">
    <property type="entry name" value="Subdomain of clathrin and coatomer appendage domain"/>
    <property type="match status" value="1"/>
</dbReference>
<dbReference type="GO" id="GO:0006888">
    <property type="term" value="P:endoplasmic reticulum to Golgi vesicle-mediated transport"/>
    <property type="evidence" value="ECO:0007669"/>
    <property type="project" value="TreeGrafter"/>
</dbReference>
<feature type="domain" description="Coatomer gamma subunit appendage Ig-like subdomain" evidence="15">
    <location>
        <begin position="608"/>
        <end position="754"/>
    </location>
</feature>
<evidence type="ECO:0000256" key="2">
    <source>
        <dbReference type="ARBA" id="ARBA00010720"/>
    </source>
</evidence>
<keyword evidence="7 13" id="KW-0931">ER-Golgi transport</keyword>
<dbReference type="InterPro" id="IPR009028">
    <property type="entry name" value="Coatomer/calthrin_app_sub_C"/>
</dbReference>
<evidence type="ECO:0000256" key="10">
    <source>
        <dbReference type="ARBA" id="ARBA00023136"/>
    </source>
</evidence>
<keyword evidence="5 13" id="KW-0963">Cytoplasm</keyword>
<reference evidence="17" key="2">
    <citation type="submission" date="2024-08" db="UniProtKB">
        <authorList>
            <consortium name="EnsemblMetazoa"/>
        </authorList>
    </citation>
    <scope>IDENTIFICATION</scope>
</reference>
<evidence type="ECO:0000256" key="4">
    <source>
        <dbReference type="ARBA" id="ARBA00022448"/>
    </source>
</evidence>
<dbReference type="InterPro" id="IPR011989">
    <property type="entry name" value="ARM-like"/>
</dbReference>
<evidence type="ECO:0000259" key="15">
    <source>
        <dbReference type="Pfam" id="PF08752"/>
    </source>
</evidence>
<dbReference type="SUPFAM" id="SSF48371">
    <property type="entry name" value="ARM repeat"/>
    <property type="match status" value="1"/>
</dbReference>
<dbReference type="Proteomes" id="UP000019118">
    <property type="component" value="Unassembled WGS sequence"/>
</dbReference>
<evidence type="ECO:0000256" key="6">
    <source>
        <dbReference type="ARBA" id="ARBA00022737"/>
    </source>
</evidence>
<evidence type="ECO:0000256" key="12">
    <source>
        <dbReference type="ARBA" id="ARBA00025536"/>
    </source>
</evidence>
<keyword evidence="8 13" id="KW-0653">Protein transport</keyword>
<dbReference type="GO" id="GO:0030126">
    <property type="term" value="C:COPI vesicle coat"/>
    <property type="evidence" value="ECO:0007669"/>
    <property type="project" value="InterPro"/>
</dbReference>
<evidence type="ECO:0000256" key="7">
    <source>
        <dbReference type="ARBA" id="ARBA00022892"/>
    </source>
</evidence>
<feature type="domain" description="Clathrin/coatomer adaptor adaptin-like N-terminal" evidence="14">
    <location>
        <begin position="24"/>
        <end position="537"/>
    </location>
</feature>
<evidence type="ECO:0000256" key="8">
    <source>
        <dbReference type="ARBA" id="ARBA00022927"/>
    </source>
</evidence>
<comment type="function">
    <text evidence="12 13">The coatomer is a cytosolic protein complex that binds to dilysine motifs and reversibly associates with Golgi non-clathrin-coated vesicles, which further mediate biosynthetic protein transport from the ER, via the Golgi up to the trans Golgi network. Coatomer complex is required for budding from Golgi membranes, and is essential for the retrograde Golgi-to-ER transport of dilysine-tagged proteins.</text>
</comment>
<keyword evidence="11 13" id="KW-0968">Cytoplasmic vesicle</keyword>
<keyword evidence="6" id="KW-0677">Repeat</keyword>
<accession>A0AAR5Q0Q8</accession>
<dbReference type="GO" id="GO:0072384">
    <property type="term" value="P:organelle transport along microtubule"/>
    <property type="evidence" value="ECO:0007669"/>
    <property type="project" value="TreeGrafter"/>
</dbReference>
<name>A0AAR5Q0Q8_DENPD</name>
<organism evidence="17 18">
    <name type="scientific">Dendroctonus ponderosae</name>
    <name type="common">Mountain pine beetle</name>
    <dbReference type="NCBI Taxonomy" id="77166"/>
    <lineage>
        <taxon>Eukaryota</taxon>
        <taxon>Metazoa</taxon>
        <taxon>Ecdysozoa</taxon>
        <taxon>Arthropoda</taxon>
        <taxon>Hexapoda</taxon>
        <taxon>Insecta</taxon>
        <taxon>Pterygota</taxon>
        <taxon>Neoptera</taxon>
        <taxon>Endopterygota</taxon>
        <taxon>Coleoptera</taxon>
        <taxon>Polyphaga</taxon>
        <taxon>Cucujiformia</taxon>
        <taxon>Curculionidae</taxon>
        <taxon>Scolytinae</taxon>
        <taxon>Dendroctonus</taxon>
    </lineage>
</organism>
<dbReference type="FunFam" id="1.25.10.10:FF:000382">
    <property type="entry name" value="Coatomer subunit gamma"/>
    <property type="match status" value="1"/>
</dbReference>
<comment type="similarity">
    <text evidence="2 13">Belongs to the COPG family.</text>
</comment>
<dbReference type="InterPro" id="IPR017106">
    <property type="entry name" value="Coatomer_gsu"/>
</dbReference>
<dbReference type="SUPFAM" id="SSF49348">
    <property type="entry name" value="Clathrin adaptor appendage domain"/>
    <property type="match status" value="1"/>
</dbReference>
<evidence type="ECO:0000313" key="18">
    <source>
        <dbReference type="Proteomes" id="UP000019118"/>
    </source>
</evidence>
<evidence type="ECO:0000256" key="9">
    <source>
        <dbReference type="ARBA" id="ARBA00023034"/>
    </source>
</evidence>
<dbReference type="Gene3D" id="1.25.10.10">
    <property type="entry name" value="Leucine-rich Repeat Variant"/>
    <property type="match status" value="1"/>
</dbReference>
<dbReference type="InterPro" id="IPR013040">
    <property type="entry name" value="Coatomer_gsu_app_Ig-like_dom"/>
</dbReference>
<dbReference type="GO" id="GO:0006891">
    <property type="term" value="P:intra-Golgi vesicle-mediated transport"/>
    <property type="evidence" value="ECO:0007669"/>
    <property type="project" value="TreeGrafter"/>
</dbReference>
<dbReference type="GO" id="GO:0009306">
    <property type="term" value="P:protein secretion"/>
    <property type="evidence" value="ECO:0007669"/>
    <property type="project" value="TreeGrafter"/>
</dbReference>
<keyword evidence="4 13" id="KW-0813">Transport</keyword>
<dbReference type="InterPro" id="IPR002553">
    <property type="entry name" value="Clathrin/coatomer_adapt-like_N"/>
</dbReference>
<sequence>MSAFKRDKKEEEDGGGLPFQNIEKSAVLQEARIFNEASVNPRKSTAVLTKLLYMLNQGERLSPKEATDVFFAMTKLFQSRDLVLRRLVYMGIKELSTMAEDVIIVTSSLTKDMTGKEDMYRAGAIRALCSITEAGMLPSIERYMKQAIVDRSPAVSSAALISAMHMTWFAAEGVKRWVNEAQEAVLSDNIMVQYHALGLLYRIRRADRLAVSKLVARLTRLSLKSPYAVCMLIRIAAQLIEEEGADSGSPHFQYIEACFRHKSEMVVYEAARAVVNLERTTSRELAQAVSVLQLFCGAPKATLRFAAVRTLNQVAIAHPAAVTACNLDLENLITDSNRSIATLAITTLLKTGAESSVDRLMKQIATFVSEISDEFKVVVVQAIRALALKFPRKHSSLMNFLSAMLRDEGGLEYKASIADTIITIIEDNPEAKETGLAHLCEFIEDCEHTSLAVRILNLLGKEGPRTKQPSRYIRFIYNRVLLECPSIRAAAVSAMAQFGASCPDLLPNIQVLLARCQMDSDDEVRDRATYYSHILARQDTSLYNRYILDTLQVSIAGLERALREYLDGEGARPFDMLAVPVAPPPQAAELDAKPRAALAKPPPTREDNFAERLSALPELQALGPLFSSSEPVELTESETEYVVRCVKHSYARHLVLQFDCLNTLNDQLLEDVRVQVEPGEGYSVAAVLPCPSLPYNESGSAYVVLQFPEDLPSSVATFGALLKFVVKDCDPATGLPDVEEGYNDEYMLEDLEVTLGDQIRKLGKANWGAAWEEAEGLFSEMEDTYALTSMTSLEEAVTNIVKFLGLLPAERSDKVPKGKTTHTLLLAGVFRGGVDVLVRAKLALADGVTMQLTVRSQDEGVAELITSAVG</sequence>
<keyword evidence="10 13" id="KW-0472">Membrane</keyword>
<dbReference type="PANTHER" id="PTHR10261">
    <property type="entry name" value="COATOMER SUBUNIT GAMMA"/>
    <property type="match status" value="1"/>
</dbReference>
<comment type="subcellular location">
    <subcellularLocation>
        <location evidence="13">Cytoplasm</location>
    </subcellularLocation>
    <subcellularLocation>
        <location evidence="1 13">Golgi apparatus membrane</location>
        <topology evidence="1 13">Peripheral membrane protein</topology>
        <orientation evidence="1 13">Cytoplasmic side</orientation>
    </subcellularLocation>
    <subcellularLocation>
        <location evidence="13">Cytoplasmic vesicle</location>
        <location evidence="13">COPI-coated vesicle membrane</location>
        <topology evidence="13">Peripheral membrane protein</topology>
        <orientation evidence="13">Cytoplasmic side</orientation>
    </subcellularLocation>
</comment>
<proteinExistence type="inferred from homology"/>
<dbReference type="Gene3D" id="2.60.40.1480">
    <property type="entry name" value="Coatomer, gamma subunit, appendage domain"/>
    <property type="match status" value="1"/>
</dbReference>
<dbReference type="FunFam" id="1.25.10.10:FF:000071">
    <property type="entry name" value="Coatomer subunit gamma"/>
    <property type="match status" value="1"/>
</dbReference>
<keyword evidence="9 13" id="KW-0333">Golgi apparatus</keyword>
<protein>
    <recommendedName>
        <fullName evidence="13">Coatomer subunit gamma</fullName>
    </recommendedName>
</protein>
<dbReference type="FunFam" id="3.30.310.10:FF:000011">
    <property type="entry name" value="Coatomer subunit gamma"/>
    <property type="match status" value="1"/>
</dbReference>
<dbReference type="GO" id="GO:0005793">
    <property type="term" value="C:endoplasmic reticulum-Golgi intermediate compartment"/>
    <property type="evidence" value="ECO:0007669"/>
    <property type="project" value="TreeGrafter"/>
</dbReference>
<feature type="domain" description="Coatomer subunit gamma C-terminal" evidence="16">
    <location>
        <begin position="756"/>
        <end position="869"/>
    </location>
</feature>
<comment type="subunit">
    <text evidence="3">Oligomeric complex that consists of at least the alpha, beta, beta', gamma, delta, epsilon and zeta subunits.</text>
</comment>
<dbReference type="Pfam" id="PF08752">
    <property type="entry name" value="COP-gamma_platf"/>
    <property type="match status" value="1"/>
</dbReference>
<evidence type="ECO:0000259" key="14">
    <source>
        <dbReference type="Pfam" id="PF01602"/>
    </source>
</evidence>
<dbReference type="InterPro" id="IPR013041">
    <property type="entry name" value="Clathrin_app_Ig-like_sf"/>
</dbReference>